<gene>
    <name evidence="1" type="ORF">O1611_g2699</name>
</gene>
<proteinExistence type="predicted"/>
<evidence type="ECO:0000313" key="1">
    <source>
        <dbReference type="EMBL" id="KAJ8130927.1"/>
    </source>
</evidence>
<name>A0ACC2JTS1_9PEZI</name>
<protein>
    <submittedName>
        <fullName evidence="1">Uncharacterized protein</fullName>
    </submittedName>
</protein>
<keyword evidence="2" id="KW-1185">Reference proteome</keyword>
<dbReference type="EMBL" id="JAPUUL010000396">
    <property type="protein sequence ID" value="KAJ8130927.1"/>
    <property type="molecule type" value="Genomic_DNA"/>
</dbReference>
<comment type="caution">
    <text evidence="1">The sequence shown here is derived from an EMBL/GenBank/DDBJ whole genome shotgun (WGS) entry which is preliminary data.</text>
</comment>
<sequence>MILSSLIIYGLFAWPILGFSPSRPRPPIIDRPDRVSEEEERNSSRHITATIQKHKIDLANISDAYPSDSSRSIPGWQREGLASFGAGTVYMLDLDIGTPQQRISLILDTGSFTTLVDPDCARAADTDACEKYGFYNTTTSSTSQALNVYFAAQFGTGYMEGSWYNDTVYIGQDRLPLPHSRVGVNSWSTYLWAGIIGVSYGMGWNTPYPTLLDLLIQLGYIEVPIFSLDVGTLAADSLNQPGHIVFGGVNRWKYRGYLEPIEIWPNPSDQKELYQQVGYWINLTSFGYTQPGQPEVTLTSGEFARSMLIDTGSTFTYLDADLVSAVAKAFNAWIDEKGVYYVNCALRSQDGYVNFGFNQGNVVIRVSYADFIVDFDTYCALGVQPADIGVATWVLGNSFIRAAYIVFDQTNDAIWLAQYMPCDSDDISDLTSNAGKELWLDMTGLCW</sequence>
<evidence type="ECO:0000313" key="2">
    <source>
        <dbReference type="Proteomes" id="UP001153332"/>
    </source>
</evidence>
<organism evidence="1 2">
    <name type="scientific">Lasiodiplodia mahajangana</name>
    <dbReference type="NCBI Taxonomy" id="1108764"/>
    <lineage>
        <taxon>Eukaryota</taxon>
        <taxon>Fungi</taxon>
        <taxon>Dikarya</taxon>
        <taxon>Ascomycota</taxon>
        <taxon>Pezizomycotina</taxon>
        <taxon>Dothideomycetes</taxon>
        <taxon>Dothideomycetes incertae sedis</taxon>
        <taxon>Botryosphaeriales</taxon>
        <taxon>Botryosphaeriaceae</taxon>
        <taxon>Lasiodiplodia</taxon>
    </lineage>
</organism>
<accession>A0ACC2JTS1</accession>
<reference evidence="1" key="1">
    <citation type="submission" date="2022-12" db="EMBL/GenBank/DDBJ databases">
        <title>Genome Sequence of Lasiodiplodia mahajangana.</title>
        <authorList>
            <person name="Buettner E."/>
        </authorList>
    </citation>
    <scope>NUCLEOTIDE SEQUENCE</scope>
    <source>
        <strain evidence="1">VT137</strain>
    </source>
</reference>
<dbReference type="Proteomes" id="UP001153332">
    <property type="component" value="Unassembled WGS sequence"/>
</dbReference>